<keyword evidence="1" id="KW-0732">Signal</keyword>
<reference evidence="2" key="2">
    <citation type="submission" date="2020-09" db="EMBL/GenBank/DDBJ databases">
        <authorList>
            <person name="Sun Q."/>
            <person name="Zhou Y."/>
        </authorList>
    </citation>
    <scope>NUCLEOTIDE SEQUENCE</scope>
    <source>
        <strain evidence="2">CGMCC 1.12506</strain>
    </source>
</reference>
<evidence type="ECO:0000313" key="3">
    <source>
        <dbReference type="Proteomes" id="UP000625735"/>
    </source>
</evidence>
<comment type="caution">
    <text evidence="2">The sequence shown here is derived from an EMBL/GenBank/DDBJ whole genome shotgun (WGS) entry which is preliminary data.</text>
</comment>
<sequence>MKIFGIFLILCTQLTFAQAKKAEPYNHGHNGIELVSRCKKGNTVIVSTYNAKMTIREEIAQSIFKMYEANQLENNQWLTVTCNEAKVYGKCNIRTKNKLTAIDFYFEKVYWNSGTTEVYVKPAKP</sequence>
<feature type="signal peptide" evidence="1">
    <location>
        <begin position="1"/>
        <end position="17"/>
    </location>
</feature>
<feature type="chain" id="PRO_5037263661" evidence="1">
    <location>
        <begin position="18"/>
        <end position="125"/>
    </location>
</feature>
<evidence type="ECO:0000313" key="2">
    <source>
        <dbReference type="EMBL" id="GGD30038.1"/>
    </source>
</evidence>
<dbReference type="EMBL" id="BMFG01000007">
    <property type="protein sequence ID" value="GGD30038.1"/>
    <property type="molecule type" value="Genomic_DNA"/>
</dbReference>
<reference evidence="2" key="1">
    <citation type="journal article" date="2014" name="Int. J. Syst. Evol. Microbiol.">
        <title>Complete genome sequence of Corynebacterium casei LMG S-19264T (=DSM 44701T), isolated from a smear-ripened cheese.</title>
        <authorList>
            <consortium name="US DOE Joint Genome Institute (JGI-PGF)"/>
            <person name="Walter F."/>
            <person name="Albersmeier A."/>
            <person name="Kalinowski J."/>
            <person name="Ruckert C."/>
        </authorList>
    </citation>
    <scope>NUCLEOTIDE SEQUENCE</scope>
    <source>
        <strain evidence="2">CGMCC 1.12506</strain>
    </source>
</reference>
<dbReference type="AlphaFoldDB" id="A0A916Y3P3"/>
<proteinExistence type="predicted"/>
<name>A0A916Y3P3_9FLAO</name>
<dbReference type="RefSeq" id="WP_188362456.1">
    <property type="nucleotide sequence ID" value="NZ_BMFG01000007.1"/>
</dbReference>
<accession>A0A916Y3P3</accession>
<gene>
    <name evidence="2" type="ORF">GCM10011343_20330</name>
</gene>
<protein>
    <submittedName>
        <fullName evidence="2">Uncharacterized protein</fullName>
    </submittedName>
</protein>
<evidence type="ECO:0000256" key="1">
    <source>
        <dbReference type="SAM" id="SignalP"/>
    </source>
</evidence>
<organism evidence="2 3">
    <name type="scientific">Flavobacterium orientale</name>
    <dbReference type="NCBI Taxonomy" id="1756020"/>
    <lineage>
        <taxon>Bacteria</taxon>
        <taxon>Pseudomonadati</taxon>
        <taxon>Bacteroidota</taxon>
        <taxon>Flavobacteriia</taxon>
        <taxon>Flavobacteriales</taxon>
        <taxon>Flavobacteriaceae</taxon>
        <taxon>Flavobacterium</taxon>
    </lineage>
</organism>
<dbReference type="Proteomes" id="UP000625735">
    <property type="component" value="Unassembled WGS sequence"/>
</dbReference>
<keyword evidence="3" id="KW-1185">Reference proteome</keyword>